<name>A0A9P0B639_BRAAE</name>
<sequence>MDIRTQQTRVKPCSCWGRTKIGICSKWGSRDNRTLKISNLEMSVVREEQRPVAQYTDCELSVFEFELCSSSRLPREAAAAAATEAAVAARRRHLTCKMSVGQTTKRQDDDKDSVSPPPPDGGWGWMVVFGSFMIHVIGSNGRFARVQEIDYFYI</sequence>
<gene>
    <name evidence="1" type="ORF">MELIAE_LOCUS7387</name>
</gene>
<dbReference type="AlphaFoldDB" id="A0A9P0B639"/>
<dbReference type="EMBL" id="OV121136">
    <property type="protein sequence ID" value="CAH0556450.1"/>
    <property type="molecule type" value="Genomic_DNA"/>
</dbReference>
<keyword evidence="2" id="KW-1185">Reference proteome</keyword>
<organism evidence="1 2">
    <name type="scientific">Brassicogethes aeneus</name>
    <name type="common">Rape pollen beetle</name>
    <name type="synonym">Meligethes aeneus</name>
    <dbReference type="NCBI Taxonomy" id="1431903"/>
    <lineage>
        <taxon>Eukaryota</taxon>
        <taxon>Metazoa</taxon>
        <taxon>Ecdysozoa</taxon>
        <taxon>Arthropoda</taxon>
        <taxon>Hexapoda</taxon>
        <taxon>Insecta</taxon>
        <taxon>Pterygota</taxon>
        <taxon>Neoptera</taxon>
        <taxon>Endopterygota</taxon>
        <taxon>Coleoptera</taxon>
        <taxon>Polyphaga</taxon>
        <taxon>Cucujiformia</taxon>
        <taxon>Nitidulidae</taxon>
        <taxon>Meligethinae</taxon>
        <taxon>Brassicogethes</taxon>
    </lineage>
</organism>
<protein>
    <submittedName>
        <fullName evidence="1">Uncharacterized protein</fullName>
    </submittedName>
</protein>
<proteinExistence type="predicted"/>
<evidence type="ECO:0000313" key="1">
    <source>
        <dbReference type="EMBL" id="CAH0556450.1"/>
    </source>
</evidence>
<dbReference type="OrthoDB" id="7383049at2759"/>
<dbReference type="Proteomes" id="UP001154078">
    <property type="component" value="Chromosome 5"/>
</dbReference>
<accession>A0A9P0B639</accession>
<reference evidence="1" key="1">
    <citation type="submission" date="2021-12" db="EMBL/GenBank/DDBJ databases">
        <authorList>
            <person name="King R."/>
        </authorList>
    </citation>
    <scope>NUCLEOTIDE SEQUENCE</scope>
</reference>
<evidence type="ECO:0000313" key="2">
    <source>
        <dbReference type="Proteomes" id="UP001154078"/>
    </source>
</evidence>